<dbReference type="InterPro" id="IPR010140">
    <property type="entry name" value="Histidinol_P_phosphatase_HisJ"/>
</dbReference>
<keyword evidence="4 8" id="KW-0028">Amino-acid biosynthesis</keyword>
<comment type="catalytic activity">
    <reaction evidence="7 8">
        <text>L-histidinol phosphate + H2O = L-histidinol + phosphate</text>
        <dbReference type="Rhea" id="RHEA:14465"/>
        <dbReference type="ChEBI" id="CHEBI:15377"/>
        <dbReference type="ChEBI" id="CHEBI:43474"/>
        <dbReference type="ChEBI" id="CHEBI:57699"/>
        <dbReference type="ChEBI" id="CHEBI:57980"/>
        <dbReference type="EC" id="3.1.3.15"/>
    </reaction>
</comment>
<organism evidence="10 11">
    <name type="scientific">Rapidithrix thailandica</name>
    <dbReference type="NCBI Taxonomy" id="413964"/>
    <lineage>
        <taxon>Bacteria</taxon>
        <taxon>Pseudomonadati</taxon>
        <taxon>Bacteroidota</taxon>
        <taxon>Cytophagia</taxon>
        <taxon>Cytophagales</taxon>
        <taxon>Flammeovirgaceae</taxon>
        <taxon>Rapidithrix</taxon>
    </lineage>
</organism>
<dbReference type="InterPro" id="IPR016195">
    <property type="entry name" value="Pol/histidinol_Pase-like"/>
</dbReference>
<dbReference type="InterPro" id="IPR004013">
    <property type="entry name" value="PHP_dom"/>
</dbReference>
<dbReference type="GO" id="GO:0004401">
    <property type="term" value="F:histidinol-phosphatase activity"/>
    <property type="evidence" value="ECO:0007669"/>
    <property type="project" value="UniProtKB-UniRule"/>
</dbReference>
<keyword evidence="11" id="KW-1185">Reference proteome</keyword>
<comment type="caution">
    <text evidence="10">The sequence shown here is derived from an EMBL/GenBank/DDBJ whole genome shotgun (WGS) entry which is preliminary data.</text>
</comment>
<evidence type="ECO:0000256" key="6">
    <source>
        <dbReference type="ARBA" id="ARBA00023102"/>
    </source>
</evidence>
<evidence type="ECO:0000256" key="3">
    <source>
        <dbReference type="ARBA" id="ARBA00013085"/>
    </source>
</evidence>
<dbReference type="Proteomes" id="UP001403385">
    <property type="component" value="Unassembled WGS sequence"/>
</dbReference>
<comment type="similarity">
    <text evidence="2 8">Belongs to the PHP hydrolase family. HisK subfamily.</text>
</comment>
<dbReference type="Gene3D" id="3.20.20.140">
    <property type="entry name" value="Metal-dependent hydrolases"/>
    <property type="match status" value="1"/>
</dbReference>
<evidence type="ECO:0000256" key="7">
    <source>
        <dbReference type="ARBA" id="ARBA00049158"/>
    </source>
</evidence>
<dbReference type="NCBIfam" id="TIGR01856">
    <property type="entry name" value="hisJ_fam"/>
    <property type="match status" value="1"/>
</dbReference>
<keyword evidence="6 8" id="KW-0368">Histidine biosynthesis</keyword>
<dbReference type="AlphaFoldDB" id="A0AAW9SGQ8"/>
<gene>
    <name evidence="10" type="ORF">AAG747_23970</name>
</gene>
<feature type="domain" description="PHP" evidence="9">
    <location>
        <begin position="7"/>
        <end position="209"/>
    </location>
</feature>
<sequence length="289" mass="33364">MQSWTNYHSHCHYCDGKYAPEIHIKAALQQGVKIYGFSSHSPLFVPTTWNMKMERLKDYLQEINRLKEQYQADIQIYTGMEVDFIPGSTQVDSPYIQEAGLDYTIGSIHFVDSFADGTPWEVDGGHQLFLKGLKDIFDGNVQQAIKRYFERTREMLQTACPDVLGHMDKIKIQCEEGQLFSENEDWYREEVLATLEVAQQSGVIIEVNTRGVYKKKLPDAYPSRWILEEILKLDIPVMLNADSHHPDEITANFSESASMLQDIGFKTFRILHQNKWQDVPFTSEGLFIP</sequence>
<protein>
    <recommendedName>
        <fullName evidence="3 8">Histidinol-phosphatase</fullName>
        <shortName evidence="8">HolPase</shortName>
        <ecNumber evidence="3 8">3.1.3.15</ecNumber>
    </recommendedName>
</protein>
<name>A0AAW9SGQ8_9BACT</name>
<dbReference type="RefSeq" id="WP_346823782.1">
    <property type="nucleotide sequence ID" value="NZ_JBDKWZ010000018.1"/>
</dbReference>
<comment type="pathway">
    <text evidence="1 8">Amino-acid biosynthesis; L-histidine biosynthesis; L-histidine from 5-phospho-alpha-D-ribose 1-diphosphate: step 8/9.</text>
</comment>
<evidence type="ECO:0000256" key="2">
    <source>
        <dbReference type="ARBA" id="ARBA00009152"/>
    </source>
</evidence>
<keyword evidence="5 8" id="KW-0378">Hydrolase</keyword>
<dbReference type="CDD" id="cd12110">
    <property type="entry name" value="PHP_HisPPase_Hisj_like"/>
    <property type="match status" value="1"/>
</dbReference>
<reference evidence="10 11" key="1">
    <citation type="submission" date="2024-04" db="EMBL/GenBank/DDBJ databases">
        <title>Novel genus in family Flammeovirgaceae.</title>
        <authorList>
            <person name="Nguyen T.H."/>
            <person name="Vuong T.Q."/>
            <person name="Le H."/>
            <person name="Kim S.-G."/>
        </authorList>
    </citation>
    <scope>NUCLEOTIDE SEQUENCE [LARGE SCALE GENOMIC DNA]</scope>
    <source>
        <strain evidence="10 11">JCM 23209</strain>
    </source>
</reference>
<evidence type="ECO:0000313" key="10">
    <source>
        <dbReference type="EMBL" id="MEN7551000.1"/>
    </source>
</evidence>
<dbReference type="EC" id="3.1.3.15" evidence="3 8"/>
<dbReference type="Pfam" id="PF02811">
    <property type="entry name" value="PHP"/>
    <property type="match status" value="1"/>
</dbReference>
<evidence type="ECO:0000256" key="8">
    <source>
        <dbReference type="RuleBase" id="RU366003"/>
    </source>
</evidence>
<dbReference type="GO" id="GO:0000105">
    <property type="term" value="P:L-histidine biosynthetic process"/>
    <property type="evidence" value="ECO:0007669"/>
    <property type="project" value="UniProtKB-UniRule"/>
</dbReference>
<dbReference type="PANTHER" id="PTHR21039">
    <property type="entry name" value="HISTIDINOL PHOSPHATASE-RELATED"/>
    <property type="match status" value="1"/>
</dbReference>
<evidence type="ECO:0000313" key="11">
    <source>
        <dbReference type="Proteomes" id="UP001403385"/>
    </source>
</evidence>
<evidence type="ECO:0000256" key="5">
    <source>
        <dbReference type="ARBA" id="ARBA00022801"/>
    </source>
</evidence>
<dbReference type="GO" id="GO:0005737">
    <property type="term" value="C:cytoplasm"/>
    <property type="evidence" value="ECO:0007669"/>
    <property type="project" value="TreeGrafter"/>
</dbReference>
<dbReference type="EMBL" id="JBDKWZ010000018">
    <property type="protein sequence ID" value="MEN7551000.1"/>
    <property type="molecule type" value="Genomic_DNA"/>
</dbReference>
<evidence type="ECO:0000256" key="1">
    <source>
        <dbReference type="ARBA" id="ARBA00004970"/>
    </source>
</evidence>
<evidence type="ECO:0000256" key="4">
    <source>
        <dbReference type="ARBA" id="ARBA00022605"/>
    </source>
</evidence>
<dbReference type="PANTHER" id="PTHR21039:SF0">
    <property type="entry name" value="HISTIDINOL-PHOSPHATASE"/>
    <property type="match status" value="1"/>
</dbReference>
<proteinExistence type="inferred from homology"/>
<accession>A0AAW9SGQ8</accession>
<evidence type="ECO:0000259" key="9">
    <source>
        <dbReference type="Pfam" id="PF02811"/>
    </source>
</evidence>
<dbReference type="SUPFAM" id="SSF89550">
    <property type="entry name" value="PHP domain-like"/>
    <property type="match status" value="1"/>
</dbReference>